<name>A0ABX5F8C2_9CHRO</name>
<dbReference type="InterPro" id="IPR052021">
    <property type="entry name" value="Type-I_RS_S_subunit"/>
</dbReference>
<dbReference type="CDD" id="cd17260">
    <property type="entry name" value="RMtype1_S_EcoEI-TRD1-CR1_like"/>
    <property type="match status" value="1"/>
</dbReference>
<dbReference type="Proteomes" id="UP000238218">
    <property type="component" value="Unassembled WGS sequence"/>
</dbReference>
<keyword evidence="5" id="KW-0378">Hydrolase</keyword>
<evidence type="ECO:0000256" key="3">
    <source>
        <dbReference type="ARBA" id="ARBA00023125"/>
    </source>
</evidence>
<dbReference type="Gene3D" id="3.90.220.20">
    <property type="entry name" value="DNA methylase specificity domains"/>
    <property type="match status" value="2"/>
</dbReference>
<reference evidence="5 6" key="1">
    <citation type="submission" date="2018-03" db="EMBL/GenBank/DDBJ databases">
        <title>The ancient ancestry and fast evolution of plastids.</title>
        <authorList>
            <person name="Moore K.R."/>
            <person name="Magnabosco C."/>
            <person name="Momper L."/>
            <person name="Gold D.A."/>
            <person name="Bosak T."/>
            <person name="Fournier G.P."/>
        </authorList>
    </citation>
    <scope>NUCLEOTIDE SEQUENCE [LARGE SCALE GENOMIC DNA]</scope>
    <source>
        <strain evidence="5 6">CCALA 015</strain>
    </source>
</reference>
<sequence>MCESQCAPLEEWMESIIDYRGRTPEKTTAGIPLITAKVIKGGRIETPSEFIAADAYDEWMRRGIPEAGDVVITTEAPLGEVAQLPKGKVALAQRVITLRGKKGLVDNTFLKYLLLSRPFQGDLVARATGTTVVGIKQSVLRKIDLAFPPFQDQRVIAHTLGTLDDKIELNCKTNETLEAMAKALFKSWFVDFDPVRAKAEGRPTGLPDEISDLFPDSFEDSELGEVPSGWEIGRLEEILEIDPQRQLRKGSISPYLEMKGVPTSGHSSVDVIAREFSSGSKFRNGDTLLARITPCLENGKTAFVDFLKDGETGWGSTEFIVMCGRREEVNPFAYYLARSEAFRNNAIQNMVGSSGRQRVPSDAVGGFTLPLPPEEILVQFGLLATDFMRRISANSDQSVILSKIRDTLLPKLISGELRISDAERMLEEVGL</sequence>
<protein>
    <submittedName>
        <fullName evidence="5">Restriction endonuclease subunit S</fullName>
    </submittedName>
</protein>
<comment type="caution">
    <text evidence="5">The sequence shown here is derived from an EMBL/GenBank/DDBJ whole genome shotgun (WGS) entry which is preliminary data.</text>
</comment>
<dbReference type="PANTHER" id="PTHR30408:SF13">
    <property type="entry name" value="TYPE I RESTRICTION ENZYME HINDI SPECIFICITY SUBUNIT"/>
    <property type="match status" value="1"/>
</dbReference>
<keyword evidence="3" id="KW-0238">DNA-binding</keyword>
<keyword evidence="5" id="KW-0255">Endonuclease</keyword>
<evidence type="ECO:0000256" key="1">
    <source>
        <dbReference type="ARBA" id="ARBA00010923"/>
    </source>
</evidence>
<dbReference type="EMBL" id="PVWP01000009">
    <property type="protein sequence ID" value="PSB36548.1"/>
    <property type="molecule type" value="Genomic_DNA"/>
</dbReference>
<accession>A0ABX5F8C2</accession>
<keyword evidence="5" id="KW-0540">Nuclease</keyword>
<feature type="domain" description="Type I restriction modification DNA specificity" evidence="4">
    <location>
        <begin position="65"/>
        <end position="178"/>
    </location>
</feature>
<proteinExistence type="inferred from homology"/>
<comment type="similarity">
    <text evidence="1">Belongs to the type-I restriction system S methylase family.</text>
</comment>
<keyword evidence="6" id="KW-1185">Reference proteome</keyword>
<keyword evidence="2" id="KW-0680">Restriction system</keyword>
<organism evidence="5 6">
    <name type="scientific">Aphanothece cf. minutissima CCALA 015</name>
    <dbReference type="NCBI Taxonomy" id="2107695"/>
    <lineage>
        <taxon>Bacteria</taxon>
        <taxon>Bacillati</taxon>
        <taxon>Cyanobacteriota</taxon>
        <taxon>Cyanophyceae</taxon>
        <taxon>Oscillatoriophycideae</taxon>
        <taxon>Chroococcales</taxon>
        <taxon>Aphanothecaceae</taxon>
        <taxon>Aphanothece</taxon>
    </lineage>
</organism>
<evidence type="ECO:0000313" key="5">
    <source>
        <dbReference type="EMBL" id="PSB36548.1"/>
    </source>
</evidence>
<evidence type="ECO:0000313" key="6">
    <source>
        <dbReference type="Proteomes" id="UP000238218"/>
    </source>
</evidence>
<dbReference type="SUPFAM" id="SSF116734">
    <property type="entry name" value="DNA methylase specificity domain"/>
    <property type="match status" value="2"/>
</dbReference>
<dbReference type="PANTHER" id="PTHR30408">
    <property type="entry name" value="TYPE-1 RESTRICTION ENZYME ECOKI SPECIFICITY PROTEIN"/>
    <property type="match status" value="1"/>
</dbReference>
<dbReference type="InterPro" id="IPR044946">
    <property type="entry name" value="Restrct_endonuc_typeI_TRD_sf"/>
</dbReference>
<gene>
    <name evidence="5" type="ORF">C7B81_13330</name>
</gene>
<dbReference type="InterPro" id="IPR000055">
    <property type="entry name" value="Restrct_endonuc_typeI_TRD"/>
</dbReference>
<dbReference type="GO" id="GO:0004519">
    <property type="term" value="F:endonuclease activity"/>
    <property type="evidence" value="ECO:0007669"/>
    <property type="project" value="UniProtKB-KW"/>
</dbReference>
<evidence type="ECO:0000259" key="4">
    <source>
        <dbReference type="Pfam" id="PF01420"/>
    </source>
</evidence>
<evidence type="ECO:0000256" key="2">
    <source>
        <dbReference type="ARBA" id="ARBA00022747"/>
    </source>
</evidence>
<dbReference type="Pfam" id="PF01420">
    <property type="entry name" value="Methylase_S"/>
    <property type="match status" value="1"/>
</dbReference>